<keyword evidence="3" id="KW-0645">Protease</keyword>
<feature type="binding site" evidence="8">
    <location>
        <position position="180"/>
    </location>
    <ligand>
        <name>Zn(2+)</name>
        <dbReference type="ChEBI" id="CHEBI:29105"/>
        <label>1</label>
    </ligand>
</feature>
<dbReference type="GO" id="GO:0004177">
    <property type="term" value="F:aminopeptidase activity"/>
    <property type="evidence" value="ECO:0007669"/>
    <property type="project" value="UniProtKB-UniRule"/>
</dbReference>
<evidence type="ECO:0000256" key="5">
    <source>
        <dbReference type="ARBA" id="ARBA00022801"/>
    </source>
</evidence>
<dbReference type="OrthoDB" id="9772053at2"/>
<evidence type="ECO:0000256" key="2">
    <source>
        <dbReference type="ARBA" id="ARBA00022438"/>
    </source>
</evidence>
<dbReference type="RefSeq" id="WP_069119316.1">
    <property type="nucleotide sequence ID" value="NZ_CBCPIX010000005.1"/>
</dbReference>
<dbReference type="CDD" id="cd05656">
    <property type="entry name" value="M42_Frv"/>
    <property type="match status" value="1"/>
</dbReference>
<comment type="cofactor">
    <cofactor evidence="8">
        <name>a divalent metal cation</name>
        <dbReference type="ChEBI" id="CHEBI:60240"/>
    </cofactor>
    <text evidence="8">Binds 2 divalent metal cations per subunit.</text>
</comment>
<dbReference type="KEGG" id="bths:CNY62_08980"/>
<reference evidence="9 10" key="1">
    <citation type="submission" date="2017-09" db="EMBL/GenBank/DDBJ databases">
        <title>Complete Genome Sequences of Two Strains of the Meat Spoilage Bacterium Brochothrix thermosphacta Isolated from Ground Chicken.</title>
        <authorList>
            <person name="Paoli G.C."/>
            <person name="Wijey C."/>
            <person name="Chen C.-Y."/>
            <person name="Nguyen L."/>
            <person name="Yan X."/>
            <person name="Irwin P.L."/>
        </authorList>
    </citation>
    <scope>NUCLEOTIDE SEQUENCE [LARGE SCALE GENOMIC DNA]</scope>
    <source>
        <strain evidence="9 10">BI</strain>
    </source>
</reference>
<dbReference type="STRING" id="2756.BFR44_08320"/>
<proteinExistence type="inferred from homology"/>
<evidence type="ECO:0000256" key="4">
    <source>
        <dbReference type="ARBA" id="ARBA00022723"/>
    </source>
</evidence>
<evidence type="ECO:0000313" key="10">
    <source>
        <dbReference type="Proteomes" id="UP000243591"/>
    </source>
</evidence>
<evidence type="ECO:0000256" key="6">
    <source>
        <dbReference type="PIRNR" id="PIRNR001123"/>
    </source>
</evidence>
<sequence>MNNNTQQLFKTLTEMAAPSGFERPVRAFMKEQMAPNVDRFEQDGLGGLFGVKENAGAPRILVAGHMDEVGFIVTKITPNGMIKFDTLGGWSPHVLSAQRVQIVSDHGPVIGVIASVPPHLLSEAERNAPVKAANLLIDIGADSAEEVMESFGILPGYPIAPVSEFTPMANPKKILAKAWDNRYGVGLAIEAAEELKNIKLPHELYIGATVQEEVGLRGAEAAASMIKPEMFIALDASPANDTTGDKSQFGQLGGGFLLRIYDRTMITHRGLRDFMLETAKDNHIPYQYFVSPGGTDAGTVHKMEGGIPSAVIGLPSRYIHTSQSILHVDDYAAAKEMLLKLLPQLDATTIASIKENA</sequence>
<dbReference type="InterPro" id="IPR051464">
    <property type="entry name" value="Peptidase_M42_aminopept"/>
</dbReference>
<keyword evidence="2" id="KW-0031">Aminopeptidase</keyword>
<dbReference type="GO" id="GO:0046872">
    <property type="term" value="F:metal ion binding"/>
    <property type="evidence" value="ECO:0007669"/>
    <property type="project" value="UniProtKB-UniRule"/>
</dbReference>
<dbReference type="GO" id="GO:0006508">
    <property type="term" value="P:proteolysis"/>
    <property type="evidence" value="ECO:0007669"/>
    <property type="project" value="UniProtKB-KW"/>
</dbReference>
<feature type="binding site" evidence="8">
    <location>
        <position position="65"/>
    </location>
    <ligand>
        <name>Zn(2+)</name>
        <dbReference type="ChEBI" id="CHEBI:29105"/>
        <label>1</label>
    </ligand>
</feature>
<protein>
    <submittedName>
        <fullName evidence="9">Peptidase M28</fullName>
    </submittedName>
</protein>
<dbReference type="InterPro" id="IPR023367">
    <property type="entry name" value="Peptidase_M42_dom2"/>
</dbReference>
<keyword evidence="5" id="KW-0378">Hydrolase</keyword>
<name>A0A1D2K8P4_BROTH</name>
<feature type="binding site" evidence="8">
    <location>
        <position position="180"/>
    </location>
    <ligand>
        <name>Zn(2+)</name>
        <dbReference type="ChEBI" id="CHEBI:29105"/>
        <label>2</label>
    </ligand>
</feature>
<keyword evidence="4 8" id="KW-0479">Metal-binding</keyword>
<dbReference type="PANTHER" id="PTHR32481:SF0">
    <property type="entry name" value="AMINOPEPTIDASE YPDE-RELATED"/>
    <property type="match status" value="1"/>
</dbReference>
<dbReference type="PIRSF" id="PIRSF001123">
    <property type="entry name" value="PepA_GA"/>
    <property type="match status" value="1"/>
</dbReference>
<feature type="binding site" evidence="8">
    <location>
        <position position="320"/>
    </location>
    <ligand>
        <name>Zn(2+)</name>
        <dbReference type="ChEBI" id="CHEBI:29105"/>
        <label>2</label>
    </ligand>
</feature>
<accession>A0A1D2K8P4</accession>
<dbReference type="InterPro" id="IPR008007">
    <property type="entry name" value="Peptidase_M42"/>
</dbReference>
<dbReference type="Proteomes" id="UP000243591">
    <property type="component" value="Chromosome"/>
</dbReference>
<evidence type="ECO:0000313" key="9">
    <source>
        <dbReference type="EMBL" id="ATF26509.1"/>
    </source>
</evidence>
<feature type="active site" description="Proton acceptor" evidence="7">
    <location>
        <position position="212"/>
    </location>
</feature>
<dbReference type="PANTHER" id="PTHR32481">
    <property type="entry name" value="AMINOPEPTIDASE"/>
    <property type="match status" value="1"/>
</dbReference>
<comment type="similarity">
    <text evidence="1 6">Belongs to the peptidase M42 family.</text>
</comment>
<organism evidence="9 10">
    <name type="scientific">Brochothrix thermosphacta</name>
    <name type="common">Microbacterium thermosphactum</name>
    <dbReference type="NCBI Taxonomy" id="2756"/>
    <lineage>
        <taxon>Bacteria</taxon>
        <taxon>Bacillati</taxon>
        <taxon>Bacillota</taxon>
        <taxon>Bacilli</taxon>
        <taxon>Bacillales</taxon>
        <taxon>Listeriaceae</taxon>
        <taxon>Brochothrix</taxon>
    </lineage>
</organism>
<dbReference type="AlphaFoldDB" id="A0A1D2K8P4"/>
<dbReference type="SUPFAM" id="SSF101821">
    <property type="entry name" value="Aminopeptidase/glucanase lid domain"/>
    <property type="match status" value="1"/>
</dbReference>
<dbReference type="SUPFAM" id="SSF53187">
    <property type="entry name" value="Zn-dependent exopeptidases"/>
    <property type="match status" value="1"/>
</dbReference>
<keyword evidence="10" id="KW-1185">Reference proteome</keyword>
<dbReference type="Pfam" id="PF05343">
    <property type="entry name" value="Peptidase_M42"/>
    <property type="match status" value="1"/>
</dbReference>
<dbReference type="EMBL" id="CP023483">
    <property type="protein sequence ID" value="ATF26509.1"/>
    <property type="molecule type" value="Genomic_DNA"/>
</dbReference>
<dbReference type="GeneID" id="66536771"/>
<evidence type="ECO:0000256" key="8">
    <source>
        <dbReference type="PIRSR" id="PIRSR001123-2"/>
    </source>
</evidence>
<dbReference type="Gene3D" id="3.40.630.10">
    <property type="entry name" value="Zn peptidases"/>
    <property type="match status" value="1"/>
</dbReference>
<feature type="binding site" evidence="8">
    <location>
        <position position="235"/>
    </location>
    <ligand>
        <name>Zn(2+)</name>
        <dbReference type="ChEBI" id="CHEBI:29105"/>
        <label>1</label>
    </ligand>
</feature>
<evidence type="ECO:0000256" key="7">
    <source>
        <dbReference type="PIRSR" id="PIRSR001123-1"/>
    </source>
</evidence>
<evidence type="ECO:0000256" key="3">
    <source>
        <dbReference type="ARBA" id="ARBA00022670"/>
    </source>
</evidence>
<gene>
    <name evidence="9" type="ORF">CNY62_08980</name>
</gene>
<evidence type="ECO:0000256" key="1">
    <source>
        <dbReference type="ARBA" id="ARBA00006272"/>
    </source>
</evidence>
<dbReference type="Gene3D" id="2.40.30.40">
    <property type="entry name" value="Peptidase M42, domain 2"/>
    <property type="match status" value="1"/>
</dbReference>
<feature type="binding site" evidence="8">
    <location>
        <position position="213"/>
    </location>
    <ligand>
        <name>Zn(2+)</name>
        <dbReference type="ChEBI" id="CHEBI:29105"/>
        <label>2</label>
    </ligand>
</feature>